<dbReference type="EMBL" id="CP025583">
    <property type="protein sequence ID" value="AUM75070.1"/>
    <property type="molecule type" value="Genomic_DNA"/>
</dbReference>
<dbReference type="InterPro" id="IPR007401">
    <property type="entry name" value="DUF454"/>
</dbReference>
<sequence>MRLIYLSIGWLAVGIAVLGAFLPILPTVPFLLIALWAFGRSSERLHQKLLNDPVFGPDIKRWQERGAIRRPAKILALSAMLGSVLLAALLGVCPPILAVQALVLASVAVFIATRPES</sequence>
<dbReference type="AlphaFoldDB" id="A0A2K9MHG8"/>
<feature type="transmembrane region" description="Helical" evidence="1">
    <location>
        <begin position="71"/>
        <end position="90"/>
    </location>
</feature>
<dbReference type="OrthoDB" id="9816293at2"/>
<evidence type="ECO:0000256" key="1">
    <source>
        <dbReference type="SAM" id="Phobius"/>
    </source>
</evidence>
<protein>
    <submittedName>
        <fullName evidence="2">DUF454 domain-containing protein</fullName>
    </submittedName>
</protein>
<accession>A0A2K9MHG8</accession>
<dbReference type="Pfam" id="PF04304">
    <property type="entry name" value="DUF454"/>
    <property type="match status" value="1"/>
</dbReference>
<dbReference type="PIRSF" id="PIRSF016789">
    <property type="entry name" value="DUF454"/>
    <property type="match status" value="1"/>
</dbReference>
<dbReference type="PANTHER" id="PTHR35813">
    <property type="entry name" value="INNER MEMBRANE PROTEIN YBAN"/>
    <property type="match status" value="1"/>
</dbReference>
<organism evidence="2 3">
    <name type="scientific">Paracoccus jeotgali</name>
    <dbReference type="NCBI Taxonomy" id="2065379"/>
    <lineage>
        <taxon>Bacteria</taxon>
        <taxon>Pseudomonadati</taxon>
        <taxon>Pseudomonadota</taxon>
        <taxon>Alphaproteobacteria</taxon>
        <taxon>Rhodobacterales</taxon>
        <taxon>Paracoccaceae</taxon>
        <taxon>Paracoccus</taxon>
    </lineage>
</organism>
<keyword evidence="1" id="KW-0812">Transmembrane</keyword>
<keyword evidence="1" id="KW-1133">Transmembrane helix</keyword>
<dbReference type="Proteomes" id="UP000234882">
    <property type="component" value="Chromosome"/>
</dbReference>
<dbReference type="GO" id="GO:0005886">
    <property type="term" value="C:plasma membrane"/>
    <property type="evidence" value="ECO:0007669"/>
    <property type="project" value="TreeGrafter"/>
</dbReference>
<evidence type="ECO:0000313" key="3">
    <source>
        <dbReference type="Proteomes" id="UP000234882"/>
    </source>
</evidence>
<keyword evidence="3" id="KW-1185">Reference proteome</keyword>
<name>A0A2K9MHG8_9RHOB</name>
<keyword evidence="1" id="KW-0472">Membrane</keyword>
<proteinExistence type="predicted"/>
<gene>
    <name evidence="2" type="ORF">CYR75_12950</name>
</gene>
<dbReference type="KEGG" id="paru:CYR75_12950"/>
<feature type="transmembrane region" description="Helical" evidence="1">
    <location>
        <begin position="12"/>
        <end position="38"/>
    </location>
</feature>
<reference evidence="3" key="1">
    <citation type="submission" date="2017-12" db="EMBL/GenBank/DDBJ databases">
        <title>Genomic analysis of Paracoccus sp. CBA4604.</title>
        <authorList>
            <person name="Roh S.W."/>
            <person name="Kim J.Y."/>
            <person name="Kim J.S."/>
        </authorList>
    </citation>
    <scope>NUCLEOTIDE SEQUENCE [LARGE SCALE GENOMIC DNA]</scope>
    <source>
        <strain evidence="3">CBA4604</strain>
    </source>
</reference>
<evidence type="ECO:0000313" key="2">
    <source>
        <dbReference type="EMBL" id="AUM75070.1"/>
    </source>
</evidence>
<dbReference type="RefSeq" id="WP_101500415.1">
    <property type="nucleotide sequence ID" value="NZ_CP025583.1"/>
</dbReference>
<dbReference type="PANTHER" id="PTHR35813:SF1">
    <property type="entry name" value="INNER MEMBRANE PROTEIN YBAN"/>
    <property type="match status" value="1"/>
</dbReference>
<feature type="transmembrane region" description="Helical" evidence="1">
    <location>
        <begin position="96"/>
        <end position="113"/>
    </location>
</feature>